<keyword evidence="2" id="KW-0479">Metal-binding</keyword>
<gene>
    <name evidence="4" type="ORF">Esi_0585_0007</name>
</gene>
<keyword evidence="5" id="KW-1185">Reference proteome</keyword>
<evidence type="ECO:0000256" key="1">
    <source>
        <dbReference type="ARBA" id="ARBA00001968"/>
    </source>
</evidence>
<dbReference type="InterPro" id="IPR027806">
    <property type="entry name" value="HARBI1_dom"/>
</dbReference>
<dbReference type="STRING" id="2880.D7G4X9"/>
<dbReference type="AlphaFoldDB" id="D7G4X9"/>
<dbReference type="OrthoDB" id="71298at2759"/>
<evidence type="ECO:0000313" key="5">
    <source>
        <dbReference type="Proteomes" id="UP000002630"/>
    </source>
</evidence>
<dbReference type="GO" id="GO:0046872">
    <property type="term" value="F:metal ion binding"/>
    <property type="evidence" value="ECO:0007669"/>
    <property type="project" value="UniProtKB-KW"/>
</dbReference>
<evidence type="ECO:0000259" key="3">
    <source>
        <dbReference type="Pfam" id="PF13359"/>
    </source>
</evidence>
<dbReference type="Proteomes" id="UP000002630">
    <property type="component" value="Unassembled WGS sequence"/>
</dbReference>
<protein>
    <recommendedName>
        <fullName evidence="3">DDE Tnp4 domain-containing protein</fullName>
    </recommendedName>
</protein>
<dbReference type="EMBL" id="FN649760">
    <property type="protein sequence ID" value="CBJ33742.1"/>
    <property type="molecule type" value="Genomic_DNA"/>
</dbReference>
<evidence type="ECO:0000256" key="2">
    <source>
        <dbReference type="ARBA" id="ARBA00022723"/>
    </source>
</evidence>
<comment type="cofactor">
    <cofactor evidence="1">
        <name>a divalent metal cation</name>
        <dbReference type="ChEBI" id="CHEBI:60240"/>
    </cofactor>
</comment>
<reference evidence="4 5" key="1">
    <citation type="journal article" date="2010" name="Nature">
        <title>The Ectocarpus genome and the independent evolution of multicellularity in brown algae.</title>
        <authorList>
            <person name="Cock J.M."/>
            <person name="Sterck L."/>
            <person name="Rouze P."/>
            <person name="Scornet D."/>
            <person name="Allen A.E."/>
            <person name="Amoutzias G."/>
            <person name="Anthouard V."/>
            <person name="Artiguenave F."/>
            <person name="Aury J.M."/>
            <person name="Badger J.H."/>
            <person name="Beszteri B."/>
            <person name="Billiau K."/>
            <person name="Bonnet E."/>
            <person name="Bothwell J.H."/>
            <person name="Bowler C."/>
            <person name="Boyen C."/>
            <person name="Brownlee C."/>
            <person name="Carrano C.J."/>
            <person name="Charrier B."/>
            <person name="Cho G.Y."/>
            <person name="Coelho S.M."/>
            <person name="Collen J."/>
            <person name="Corre E."/>
            <person name="Da Silva C."/>
            <person name="Delage L."/>
            <person name="Delaroque N."/>
            <person name="Dittami S.M."/>
            <person name="Doulbeau S."/>
            <person name="Elias M."/>
            <person name="Farnham G."/>
            <person name="Gachon C.M."/>
            <person name="Gschloessl B."/>
            <person name="Heesch S."/>
            <person name="Jabbari K."/>
            <person name="Jubin C."/>
            <person name="Kawai H."/>
            <person name="Kimura K."/>
            <person name="Kloareg B."/>
            <person name="Kupper F.C."/>
            <person name="Lang D."/>
            <person name="Le Bail A."/>
            <person name="Leblanc C."/>
            <person name="Lerouge P."/>
            <person name="Lohr M."/>
            <person name="Lopez P.J."/>
            <person name="Martens C."/>
            <person name="Maumus F."/>
            <person name="Michel G."/>
            <person name="Miranda-Saavedra D."/>
            <person name="Morales J."/>
            <person name="Moreau H."/>
            <person name="Motomura T."/>
            <person name="Nagasato C."/>
            <person name="Napoli C.A."/>
            <person name="Nelson D.R."/>
            <person name="Nyvall-Collen P."/>
            <person name="Peters A.F."/>
            <person name="Pommier C."/>
            <person name="Potin P."/>
            <person name="Poulain J."/>
            <person name="Quesneville H."/>
            <person name="Read B."/>
            <person name="Rensing S.A."/>
            <person name="Ritter A."/>
            <person name="Rousvoal S."/>
            <person name="Samanta M."/>
            <person name="Samson G."/>
            <person name="Schroeder D.C."/>
            <person name="Segurens B."/>
            <person name="Strittmatter M."/>
            <person name="Tonon T."/>
            <person name="Tregear J.W."/>
            <person name="Valentin K."/>
            <person name="von Dassow P."/>
            <person name="Yamagishi T."/>
            <person name="Van de Peer Y."/>
            <person name="Wincker P."/>
        </authorList>
    </citation>
    <scope>NUCLEOTIDE SEQUENCE [LARGE SCALE GENOMIC DNA]</scope>
    <source>
        <strain evidence="5">Ec32 / CCAP1310/4</strain>
    </source>
</reference>
<feature type="domain" description="DDE Tnp4" evidence="3">
    <location>
        <begin position="163"/>
        <end position="323"/>
    </location>
</feature>
<dbReference type="Pfam" id="PF13359">
    <property type="entry name" value="DDE_Tnp_4"/>
    <property type="match status" value="1"/>
</dbReference>
<name>D7G4X9_ECTSI</name>
<sequence length="351" mass="40104">MFEAYTDMWMAYNMAFIYTMASLVTDDVATRVARRDVTNFFSPPRTASTFFASTQPQIMLMLDLLLIPAFIRTDCGFAVSGREALCVLLYRLVFPCRLKDMRLVFGLSESCISETFNWMLHFLEFKWGWLLSLDVERLKPRLVEFAEAIYNADCPLTHCWGFIDGTVRGIARPVRFQRWYYNGHKRKHAIKFQGVITPDGLFVDMWGPVLGTRHDSYLLAQSGLMQKLATHSNSPSGHPYCLYGDPAYGLSDHLACPFSASSHGPLTPDMADFNQRMSHCRVAVEWGFKEMTSKWTFVDMKPQQKYLLSPVGKQYLVATLLSNIHSCLNGGNQISQFFDVQPPTLQEYLKV</sequence>
<dbReference type="InParanoid" id="D7G4X9"/>
<evidence type="ECO:0000313" key="4">
    <source>
        <dbReference type="EMBL" id="CBJ33742.1"/>
    </source>
</evidence>
<dbReference type="eggNOG" id="ENOG502RZYI">
    <property type="taxonomic scope" value="Eukaryota"/>
</dbReference>
<accession>D7G4X9</accession>
<proteinExistence type="predicted"/>
<organism evidence="4 5">
    <name type="scientific">Ectocarpus siliculosus</name>
    <name type="common">Brown alga</name>
    <name type="synonym">Conferva siliculosa</name>
    <dbReference type="NCBI Taxonomy" id="2880"/>
    <lineage>
        <taxon>Eukaryota</taxon>
        <taxon>Sar</taxon>
        <taxon>Stramenopiles</taxon>
        <taxon>Ochrophyta</taxon>
        <taxon>PX clade</taxon>
        <taxon>Phaeophyceae</taxon>
        <taxon>Ectocarpales</taxon>
        <taxon>Ectocarpaceae</taxon>
        <taxon>Ectocarpus</taxon>
    </lineage>
</organism>